<dbReference type="SUPFAM" id="SSF81593">
    <property type="entry name" value="Nucleotidyltransferase substrate binding subunit/domain"/>
    <property type="match status" value="1"/>
</dbReference>
<dbReference type="KEGG" id="nhl:Nhal_2355"/>
<dbReference type="InterPro" id="IPR010235">
    <property type="entry name" value="HepT"/>
</dbReference>
<evidence type="ECO:0000313" key="2">
    <source>
        <dbReference type="Proteomes" id="UP000001844"/>
    </source>
</evidence>
<dbReference type="AlphaFoldDB" id="D5BV93"/>
<sequence length="141" mass="16401">MSAQDIRWIQRFNHYKMALARLEEAVDLAGQRPLSRLEEQGLIQAFEFTHELAWNTLKDFLENLGVGPLYGSKDSTRAAFKRGLLENGEIWMDMIRDRNLTSHSYNEDTARSIASAILDFYYPEFCVLVRKLEGLKYTHPE</sequence>
<name>D5BV93_NITHN</name>
<dbReference type="Pfam" id="PF08780">
    <property type="entry name" value="NTase_sub_bind"/>
    <property type="match status" value="1"/>
</dbReference>
<dbReference type="Gene3D" id="1.20.120.330">
    <property type="entry name" value="Nucleotidyltransferases domain 2"/>
    <property type="match status" value="1"/>
</dbReference>
<dbReference type="NCBIfam" id="TIGR01987">
    <property type="entry name" value="HI0074"/>
    <property type="match status" value="1"/>
</dbReference>
<dbReference type="RefSeq" id="WP_013033304.1">
    <property type="nucleotide sequence ID" value="NC_013960.1"/>
</dbReference>
<gene>
    <name evidence="1" type="ordered locus">Nhal_2355</name>
</gene>
<reference evidence="2" key="1">
    <citation type="submission" date="2010-04" db="EMBL/GenBank/DDBJ databases">
        <title>Complete genome sequence of Nitrosococcus halophilus Nc4, a salt-adapted, aerobic obligate ammonia-oxidizing sulfur purple bacterium.</title>
        <authorList>
            <consortium name="US DOE Joint Genome Institute"/>
            <person name="Campbell M.A."/>
            <person name="Malfatti S.A."/>
            <person name="Chain P.S.G."/>
            <person name="Heidelberg J.F."/>
            <person name="Ward B.B."/>
            <person name="Klotz M.G."/>
        </authorList>
    </citation>
    <scope>NUCLEOTIDE SEQUENCE [LARGE SCALE GENOMIC DNA]</scope>
    <source>
        <strain evidence="2">Nc4</strain>
    </source>
</reference>
<protein>
    <submittedName>
        <fullName evidence="1">Nucleotidyltransferase substrate binding protein, HI0074 family</fullName>
    </submittedName>
</protein>
<dbReference type="STRING" id="472759.Nhal_2355"/>
<proteinExistence type="predicted"/>
<dbReference type="HOGENOM" id="CLU_118479_1_0_6"/>
<keyword evidence="2" id="KW-1185">Reference proteome</keyword>
<dbReference type="eggNOG" id="COG1669">
    <property type="taxonomic scope" value="Bacteria"/>
</dbReference>
<evidence type="ECO:0000313" key="1">
    <source>
        <dbReference type="EMBL" id="ADE15443.1"/>
    </source>
</evidence>
<dbReference type="Proteomes" id="UP000001844">
    <property type="component" value="Chromosome"/>
</dbReference>
<accession>D5BV93</accession>
<dbReference type="EMBL" id="CP001798">
    <property type="protein sequence ID" value="ADE15443.1"/>
    <property type="molecule type" value="Genomic_DNA"/>
</dbReference>
<dbReference type="OrthoDB" id="9810452at2"/>
<organism evidence="1 2">
    <name type="scientific">Nitrosococcus halophilus (strain Nc4)</name>
    <dbReference type="NCBI Taxonomy" id="472759"/>
    <lineage>
        <taxon>Bacteria</taxon>
        <taxon>Pseudomonadati</taxon>
        <taxon>Pseudomonadota</taxon>
        <taxon>Gammaproteobacteria</taxon>
        <taxon>Chromatiales</taxon>
        <taxon>Chromatiaceae</taxon>
        <taxon>Nitrosococcus</taxon>
    </lineage>
</organism>